<reference evidence="2" key="1">
    <citation type="submission" date="2014-12" db="EMBL/GenBank/DDBJ databases">
        <title>Insight into the proteome of Arion vulgaris.</title>
        <authorList>
            <person name="Aradska J."/>
            <person name="Bulat T."/>
            <person name="Smidak R."/>
            <person name="Sarate P."/>
            <person name="Gangsoo J."/>
            <person name="Sialana F."/>
            <person name="Bilban M."/>
            <person name="Lubec G."/>
        </authorList>
    </citation>
    <scope>NUCLEOTIDE SEQUENCE</scope>
    <source>
        <tissue evidence="2">Skin</tissue>
    </source>
</reference>
<feature type="region of interest" description="Disordered" evidence="1">
    <location>
        <begin position="23"/>
        <end position="60"/>
    </location>
</feature>
<feature type="compositionally biased region" description="Basic and acidic residues" evidence="1">
    <location>
        <begin position="23"/>
        <end position="36"/>
    </location>
</feature>
<proteinExistence type="predicted"/>
<feature type="non-terminal residue" evidence="2">
    <location>
        <position position="82"/>
    </location>
</feature>
<evidence type="ECO:0000313" key="2">
    <source>
        <dbReference type="EMBL" id="CEK52518.1"/>
    </source>
</evidence>
<protein>
    <submittedName>
        <fullName evidence="2">Uncharacterized protein</fullName>
    </submittedName>
</protein>
<dbReference type="AlphaFoldDB" id="A0A0B6Y8S7"/>
<feature type="compositionally biased region" description="Acidic residues" evidence="1">
    <location>
        <begin position="51"/>
        <end position="60"/>
    </location>
</feature>
<dbReference type="EMBL" id="HACG01005653">
    <property type="protein sequence ID" value="CEK52518.1"/>
    <property type="molecule type" value="Transcribed_RNA"/>
</dbReference>
<name>A0A0B6Y8S7_9EUPU</name>
<accession>A0A0B6Y8S7</accession>
<sequence>MCRKTARGDEIDMTYSGEQIKQEPDYYDDDTARSGEIDMTYGGEQWTQQEPDYDDDDESDGINVTFIDAIKQEQEDDDYAEE</sequence>
<evidence type="ECO:0000256" key="1">
    <source>
        <dbReference type="SAM" id="MobiDB-lite"/>
    </source>
</evidence>
<organism evidence="2">
    <name type="scientific">Arion vulgaris</name>
    <dbReference type="NCBI Taxonomy" id="1028688"/>
    <lineage>
        <taxon>Eukaryota</taxon>
        <taxon>Metazoa</taxon>
        <taxon>Spiralia</taxon>
        <taxon>Lophotrochozoa</taxon>
        <taxon>Mollusca</taxon>
        <taxon>Gastropoda</taxon>
        <taxon>Heterobranchia</taxon>
        <taxon>Euthyneura</taxon>
        <taxon>Panpulmonata</taxon>
        <taxon>Eupulmonata</taxon>
        <taxon>Stylommatophora</taxon>
        <taxon>Helicina</taxon>
        <taxon>Arionoidea</taxon>
        <taxon>Arionidae</taxon>
        <taxon>Arion</taxon>
    </lineage>
</organism>
<gene>
    <name evidence="2" type="primary">ORF17090</name>
</gene>